<dbReference type="Pfam" id="PF02562">
    <property type="entry name" value="PhoH"/>
    <property type="match status" value="1"/>
</dbReference>
<dbReference type="PANTHER" id="PTHR30473:SF1">
    <property type="entry name" value="PHOH-LIKE PROTEIN"/>
    <property type="match status" value="1"/>
</dbReference>
<dbReference type="SUPFAM" id="SSF52540">
    <property type="entry name" value="P-loop containing nucleoside triphosphate hydrolases"/>
    <property type="match status" value="1"/>
</dbReference>
<keyword evidence="5" id="KW-0067">ATP-binding</keyword>
<evidence type="ECO:0000256" key="1">
    <source>
        <dbReference type="ARBA" id="ARBA00004496"/>
    </source>
</evidence>
<organism evidence="9">
    <name type="scientific">mine drainage metagenome</name>
    <dbReference type="NCBI Taxonomy" id="410659"/>
    <lineage>
        <taxon>unclassified sequences</taxon>
        <taxon>metagenomes</taxon>
        <taxon>ecological metagenomes</taxon>
    </lineage>
</organism>
<proteinExistence type="inferred from homology"/>
<dbReference type="InterPro" id="IPR051451">
    <property type="entry name" value="PhoH2-like"/>
</dbReference>
<dbReference type="FunFam" id="3.40.50.300:FF:000013">
    <property type="entry name" value="PhoH family ATPase"/>
    <property type="match status" value="1"/>
</dbReference>
<evidence type="ECO:0000256" key="7">
    <source>
        <dbReference type="SAM" id="MobiDB-lite"/>
    </source>
</evidence>
<keyword evidence="4" id="KW-0547">Nucleotide-binding</keyword>
<reference evidence="9" key="1">
    <citation type="submission" date="2016-10" db="EMBL/GenBank/DDBJ databases">
        <title>Sequence of Gallionella enrichment culture.</title>
        <authorList>
            <person name="Poehlein A."/>
            <person name="Muehling M."/>
            <person name="Daniel R."/>
        </authorList>
    </citation>
    <scope>NUCLEOTIDE SEQUENCE</scope>
</reference>
<evidence type="ECO:0000256" key="4">
    <source>
        <dbReference type="ARBA" id="ARBA00022741"/>
    </source>
</evidence>
<evidence type="ECO:0000259" key="8">
    <source>
        <dbReference type="Pfam" id="PF02562"/>
    </source>
</evidence>
<name>A0A1J5Q1V0_9ZZZZ</name>
<dbReference type="GO" id="GO:0005829">
    <property type="term" value="C:cytosol"/>
    <property type="evidence" value="ECO:0007669"/>
    <property type="project" value="TreeGrafter"/>
</dbReference>
<dbReference type="EMBL" id="MLJW01001657">
    <property type="protein sequence ID" value="OIQ77264.1"/>
    <property type="molecule type" value="Genomic_DNA"/>
</dbReference>
<dbReference type="PANTHER" id="PTHR30473">
    <property type="entry name" value="PROTEIN PHOH"/>
    <property type="match status" value="1"/>
</dbReference>
<evidence type="ECO:0000256" key="2">
    <source>
        <dbReference type="ARBA" id="ARBA00010393"/>
    </source>
</evidence>
<dbReference type="InterPro" id="IPR003714">
    <property type="entry name" value="PhoH"/>
</dbReference>
<gene>
    <name evidence="9" type="primary">ybeZ_26</name>
    <name evidence="9" type="ORF">GALL_410450</name>
</gene>
<comment type="subcellular location">
    <subcellularLocation>
        <location evidence="1">Cytoplasm</location>
    </subcellularLocation>
</comment>
<feature type="region of interest" description="Disordered" evidence="7">
    <location>
        <begin position="309"/>
        <end position="335"/>
    </location>
</feature>
<dbReference type="AlphaFoldDB" id="A0A1J5Q1V0"/>
<evidence type="ECO:0000256" key="5">
    <source>
        <dbReference type="ARBA" id="ARBA00022840"/>
    </source>
</evidence>
<evidence type="ECO:0000313" key="9">
    <source>
        <dbReference type="EMBL" id="OIQ77264.1"/>
    </source>
</evidence>
<accession>A0A1J5Q1V0</accession>
<feature type="compositionally biased region" description="Basic and acidic residues" evidence="7">
    <location>
        <begin position="309"/>
        <end position="329"/>
    </location>
</feature>
<evidence type="ECO:0000256" key="3">
    <source>
        <dbReference type="ARBA" id="ARBA00022490"/>
    </source>
</evidence>
<dbReference type="Gene3D" id="3.40.50.300">
    <property type="entry name" value="P-loop containing nucleotide triphosphate hydrolases"/>
    <property type="match status" value="1"/>
</dbReference>
<keyword evidence="3" id="KW-0963">Cytoplasm</keyword>
<comment type="similarity">
    <text evidence="2">Belongs to the PhoH family.</text>
</comment>
<dbReference type="GO" id="GO:0005524">
    <property type="term" value="F:ATP binding"/>
    <property type="evidence" value="ECO:0007669"/>
    <property type="project" value="UniProtKB-KW"/>
</dbReference>
<dbReference type="InterPro" id="IPR027417">
    <property type="entry name" value="P-loop_NTPase"/>
</dbReference>
<evidence type="ECO:0000256" key="6">
    <source>
        <dbReference type="ARBA" id="ARBA00039970"/>
    </source>
</evidence>
<feature type="domain" description="PhoH-like protein" evidence="8">
    <location>
        <begin position="105"/>
        <end position="307"/>
    </location>
</feature>
<protein>
    <recommendedName>
        <fullName evidence="6">PhoH-like protein</fullName>
    </recommendedName>
</protein>
<sequence length="335" mass="37012">MEINFTPEDNVRLANLCGALDENLKQIEDALEVGIARRGGHFRLSGETDNMRLAAQLLQDFYQRARKPIGLEDVQLGLVEVGKLSTEAFSTASMPVLMTRRSDLHGRTPRQIDYLQQIQDFDITFGIGPAGTGKTYLAVASAVDALSRDRVKRIVLVRPAVEAGERLGFLPGDLSEKVDPYMAPVWEALTDILGVDQFRRRREKGEIELAPIAFMRGRTLSHAYVIVDEAKNCSRLQMKMVLTRLGEGARMVVTGDPSQIDLPRAEDSGLAHAVGLLEGVKGVGVNRFAAEDVVRHPLVERIVRAYEADSAKSRGKPERPRFEKPKADAPETDPS</sequence>
<comment type="caution">
    <text evidence="9">The sequence shown here is derived from an EMBL/GenBank/DDBJ whole genome shotgun (WGS) entry which is preliminary data.</text>
</comment>